<dbReference type="Pfam" id="PF00990">
    <property type="entry name" value="GGDEF"/>
    <property type="match status" value="1"/>
</dbReference>
<dbReference type="SMART" id="SM00052">
    <property type="entry name" value="EAL"/>
    <property type="match status" value="1"/>
</dbReference>
<dbReference type="Pfam" id="PF00563">
    <property type="entry name" value="EAL"/>
    <property type="match status" value="1"/>
</dbReference>
<evidence type="ECO:0000256" key="1">
    <source>
        <dbReference type="PROSITE-ProRule" id="PRU00244"/>
    </source>
</evidence>
<dbReference type="GO" id="GO:0016020">
    <property type="term" value="C:membrane"/>
    <property type="evidence" value="ECO:0007669"/>
    <property type="project" value="UniProtKB-UniRule"/>
</dbReference>
<dbReference type="CDD" id="cd01948">
    <property type="entry name" value="EAL"/>
    <property type="match status" value="1"/>
</dbReference>
<evidence type="ECO:0000259" key="2">
    <source>
        <dbReference type="PROSITE" id="PS50883"/>
    </source>
</evidence>
<dbReference type="Pfam" id="PF03707">
    <property type="entry name" value="MHYT"/>
    <property type="match status" value="2"/>
</dbReference>
<keyword evidence="6" id="KW-1185">Reference proteome</keyword>
<organism evidence="5 6">
    <name type="scientific">Sphingosinicella soli</name>
    <dbReference type="NCBI Taxonomy" id="333708"/>
    <lineage>
        <taxon>Bacteria</taxon>
        <taxon>Pseudomonadati</taxon>
        <taxon>Pseudomonadota</taxon>
        <taxon>Alphaproteobacteria</taxon>
        <taxon>Sphingomonadales</taxon>
        <taxon>Sphingosinicellaceae</taxon>
        <taxon>Sphingosinicella</taxon>
    </lineage>
</organism>
<feature type="transmembrane region" description="Helical" evidence="1">
    <location>
        <begin position="40"/>
        <end position="61"/>
    </location>
</feature>
<dbReference type="InterPro" id="IPR029787">
    <property type="entry name" value="Nucleotide_cyclase"/>
</dbReference>
<feature type="domain" description="MHYT" evidence="4">
    <location>
        <begin position="5"/>
        <end position="189"/>
    </location>
</feature>
<dbReference type="SMART" id="SM00267">
    <property type="entry name" value="GGDEF"/>
    <property type="match status" value="1"/>
</dbReference>
<feature type="transmembrane region" description="Helical" evidence="1">
    <location>
        <begin position="105"/>
        <end position="127"/>
    </location>
</feature>
<dbReference type="EMBL" id="JACHNZ010000066">
    <property type="protein sequence ID" value="MBB4633892.1"/>
    <property type="molecule type" value="Genomic_DNA"/>
</dbReference>
<name>A0A7W7F8Q7_9SPHN</name>
<gene>
    <name evidence="5" type="ORF">GGQ98_003550</name>
</gene>
<dbReference type="PANTHER" id="PTHR44757:SF2">
    <property type="entry name" value="BIOFILM ARCHITECTURE MAINTENANCE PROTEIN MBAA"/>
    <property type="match status" value="1"/>
</dbReference>
<sequence length="814" mass="87840">MTQEHDIRLVGLAAAICFLSSLTGFALAHQVRSAAPQKQAAWLLLLAFVSGAGIWATHFIAMLAYQPHLPTSYAPGATLLSVLLSIAGAGLAWKVALQGGGHAGLLSGCTLAAGIGAMHFTGMAALRTTGQLEYSFSEVGLALSAGLVCTVAATYLFVTTKRSRFISAGVLTLAICVIHFGSMAAVTIIPDPEITIPPSAINTAALTVIIGSLSIAVLGITFAVAAMEARLRRHATEEAERLKHFAQSALEGLAILEGDRIIDANETFWHLVGYDASQTSDQLRLLDFLPCRPEQRENFLISAFQEQVLRNATGGMIDVETAIRTATVGGVHREMLVIRDITERKAAAARIAHLASHDPLTGVANRLSLGRFLAQSVTNASIEKPFALLCLDLDRFKGINDLHGHPAGDAVLIEVGRRIQSCLDEGDLVARLGGDEFAVLHHTEEHPHGAAVLAERIIDLVSQPIAFEGLSLLVGTSIGIALYPSNATSAEDLHKKADLALYRAKTEGRGILRFFDEGMDRQLSMRHSMEHDLRMAASRSELHLLYQPLACLETGGIIGFEALLRWTHPVHGSVSPAEFVPLAEDTGVITVIGEWVLRKACQEAARWKQPLKIAVNLSPAQFGTDQIVDIVKQILDETGLDPGRLDLEITEGLLIKNPERALPILNQLRALGVRIVMDDFGTGYSSLSYFRTFPFDKVKIDQTFVRDLTESRVALAIVKAIIGLGKGLGLSIIAEGVETVEQMELLLAEGCHKIQGYLVSPPQPIGHFEWLVLDPLSSGHPCHGRCDACFERLRAPTGLRSTRGDIMHLSTSRM</sequence>
<feature type="transmembrane region" description="Helical" evidence="1">
    <location>
        <begin position="165"/>
        <end position="189"/>
    </location>
</feature>
<dbReference type="Gene3D" id="3.30.450.20">
    <property type="entry name" value="PAS domain"/>
    <property type="match status" value="1"/>
</dbReference>
<dbReference type="InterPro" id="IPR000014">
    <property type="entry name" value="PAS"/>
</dbReference>
<evidence type="ECO:0000259" key="4">
    <source>
        <dbReference type="PROSITE" id="PS50924"/>
    </source>
</evidence>
<keyword evidence="1" id="KW-0812">Transmembrane</keyword>
<proteinExistence type="predicted"/>
<feature type="domain" description="EAL" evidence="2">
    <location>
        <begin position="526"/>
        <end position="776"/>
    </location>
</feature>
<keyword evidence="1" id="KW-0472">Membrane</keyword>
<feature type="transmembrane region" description="Helical" evidence="1">
    <location>
        <begin position="73"/>
        <end position="93"/>
    </location>
</feature>
<protein>
    <submittedName>
        <fullName evidence="5">Diguanylate cyclase (GGDEF)-like protein</fullName>
    </submittedName>
</protein>
<dbReference type="InterPro" id="IPR035965">
    <property type="entry name" value="PAS-like_dom_sf"/>
</dbReference>
<reference evidence="5 6" key="1">
    <citation type="submission" date="2020-08" db="EMBL/GenBank/DDBJ databases">
        <title>Genomic Encyclopedia of Type Strains, Phase IV (KMG-IV): sequencing the most valuable type-strain genomes for metagenomic binning, comparative biology and taxonomic classification.</title>
        <authorList>
            <person name="Goeker M."/>
        </authorList>
    </citation>
    <scope>NUCLEOTIDE SEQUENCE [LARGE SCALE GENOMIC DNA]</scope>
    <source>
        <strain evidence="5 6">DSM 17328</strain>
    </source>
</reference>
<dbReference type="PROSITE" id="PS50924">
    <property type="entry name" value="MHYT"/>
    <property type="match status" value="1"/>
</dbReference>
<dbReference type="PANTHER" id="PTHR44757">
    <property type="entry name" value="DIGUANYLATE CYCLASE DGCP"/>
    <property type="match status" value="1"/>
</dbReference>
<feature type="transmembrane region" description="Helical" evidence="1">
    <location>
        <begin position="201"/>
        <end position="225"/>
    </location>
</feature>
<dbReference type="SUPFAM" id="SSF55073">
    <property type="entry name" value="Nucleotide cyclase"/>
    <property type="match status" value="1"/>
</dbReference>
<dbReference type="Pfam" id="PF13188">
    <property type="entry name" value="PAS_8"/>
    <property type="match status" value="1"/>
</dbReference>
<evidence type="ECO:0000313" key="6">
    <source>
        <dbReference type="Proteomes" id="UP000566324"/>
    </source>
</evidence>
<dbReference type="InterPro" id="IPR005330">
    <property type="entry name" value="MHYT_dom"/>
</dbReference>
<feature type="transmembrane region" description="Helical" evidence="1">
    <location>
        <begin position="139"/>
        <end position="158"/>
    </location>
</feature>
<dbReference type="RefSeq" id="WP_184071907.1">
    <property type="nucleotide sequence ID" value="NZ_JACHNZ010000066.1"/>
</dbReference>
<keyword evidence="1" id="KW-1133">Transmembrane helix</keyword>
<feature type="domain" description="GGDEF" evidence="3">
    <location>
        <begin position="384"/>
        <end position="517"/>
    </location>
</feature>
<feature type="transmembrane region" description="Helical" evidence="1">
    <location>
        <begin position="6"/>
        <end position="28"/>
    </location>
</feature>
<dbReference type="Proteomes" id="UP000566324">
    <property type="component" value="Unassembled WGS sequence"/>
</dbReference>
<dbReference type="SUPFAM" id="SSF55785">
    <property type="entry name" value="PYP-like sensor domain (PAS domain)"/>
    <property type="match status" value="1"/>
</dbReference>
<dbReference type="InterPro" id="IPR035919">
    <property type="entry name" value="EAL_sf"/>
</dbReference>
<dbReference type="InterPro" id="IPR001633">
    <property type="entry name" value="EAL_dom"/>
</dbReference>
<dbReference type="NCBIfam" id="TIGR00254">
    <property type="entry name" value="GGDEF"/>
    <property type="match status" value="1"/>
</dbReference>
<dbReference type="InterPro" id="IPR052155">
    <property type="entry name" value="Biofilm_reg_signaling"/>
</dbReference>
<dbReference type="InterPro" id="IPR043128">
    <property type="entry name" value="Rev_trsase/Diguanyl_cyclase"/>
</dbReference>
<dbReference type="Gene3D" id="3.30.70.270">
    <property type="match status" value="1"/>
</dbReference>
<evidence type="ECO:0000313" key="5">
    <source>
        <dbReference type="EMBL" id="MBB4633892.1"/>
    </source>
</evidence>
<dbReference type="PROSITE" id="PS50883">
    <property type="entry name" value="EAL"/>
    <property type="match status" value="1"/>
</dbReference>
<dbReference type="SUPFAM" id="SSF141868">
    <property type="entry name" value="EAL domain-like"/>
    <property type="match status" value="1"/>
</dbReference>
<comment type="caution">
    <text evidence="5">The sequence shown here is derived from an EMBL/GenBank/DDBJ whole genome shotgun (WGS) entry which is preliminary data.</text>
</comment>
<dbReference type="CDD" id="cd01949">
    <property type="entry name" value="GGDEF"/>
    <property type="match status" value="1"/>
</dbReference>
<dbReference type="AlphaFoldDB" id="A0A7W7F8Q7"/>
<dbReference type="Gene3D" id="3.20.20.450">
    <property type="entry name" value="EAL domain"/>
    <property type="match status" value="1"/>
</dbReference>
<dbReference type="PROSITE" id="PS50887">
    <property type="entry name" value="GGDEF"/>
    <property type="match status" value="1"/>
</dbReference>
<accession>A0A7W7F8Q7</accession>
<evidence type="ECO:0000259" key="3">
    <source>
        <dbReference type="PROSITE" id="PS50887"/>
    </source>
</evidence>
<dbReference type="InterPro" id="IPR000160">
    <property type="entry name" value="GGDEF_dom"/>
</dbReference>